<evidence type="ECO:0000256" key="5">
    <source>
        <dbReference type="ARBA" id="ARBA00023136"/>
    </source>
</evidence>
<keyword evidence="3 8" id="KW-0812">Transmembrane</keyword>
<keyword evidence="10" id="KW-1185">Reference proteome</keyword>
<dbReference type="VEuPathDB" id="VectorBase:SCAU005196"/>
<sequence length="631" mass="73995">MVLDSAIALLILSSNFPRIHQDQLPPPQMVNNSFVNEIVSSIHELYQFKNFVFYTSRRLALDTEISNDFFHDFWETFPLVSSILMVNNNQSMAGFLSTPTLCLIMTTGFDDPIMKLAAEGMRGVRFLKTIFVYFPILSSEEYYHSLKDYNGFSESIRRLYAWIWRKQFINCLLMTVDNNIFIHEPYPTLEIINVTSSWNSSTFFVDYSTDFKGYAINSPIRYDLPRVFYMTGPRYGLGKKKPHVSGATGKLFMVFVEHIKASYNESQTDGHEYDPVDLPETIKMIELNQLEISMNSYTEYIATNIGSSYPIGINDWCMMVPNRIATPAHNFLQRSFRGYTWFLVSFSIFYIALSIWLFTPPPKRDISLSLLQAICSMLLISPLRVLKGPSLRIRLIFVMLFIMGFFVTNLYLTKMASFLTSSPEVPQINSMQDVVDAKLPIMVTTFEYESMLSKNFPTEFMALMVPVSKGEMDKHRDQFNKSFGYSTQTDRWRFLSIQQRFMKEPMFRLSKICMGPFYHIIPIQRDSHFSRPLRKFMMSAFQYGLMSHWNYEAFADALYMKYVKVILEHETVEPLSLTYFRSIWIIWLIGLILSTLAFCVELKWHLWQQNKINLKNLYQNLRQFKWLKFKK</sequence>
<evidence type="ECO:0000256" key="1">
    <source>
        <dbReference type="ARBA" id="ARBA00004651"/>
    </source>
</evidence>
<dbReference type="PANTHER" id="PTHR42643:SF39">
    <property type="entry name" value="IONOTROPIC RECEPTOR 56A-RELATED"/>
    <property type="match status" value="1"/>
</dbReference>
<evidence type="ECO:0000313" key="10">
    <source>
        <dbReference type="Proteomes" id="UP000095300"/>
    </source>
</evidence>
<dbReference type="KEGG" id="scac:106081047"/>
<proteinExistence type="predicted"/>
<reference evidence="9" key="1">
    <citation type="submission" date="2020-05" db="UniProtKB">
        <authorList>
            <consortium name="EnsemblMetazoa"/>
        </authorList>
    </citation>
    <scope>IDENTIFICATION</scope>
    <source>
        <strain evidence="9">USDA</strain>
    </source>
</reference>
<evidence type="ECO:0000313" key="9">
    <source>
        <dbReference type="EnsemblMetazoa" id="SCAU005196-PA"/>
    </source>
</evidence>
<evidence type="ECO:0000256" key="2">
    <source>
        <dbReference type="ARBA" id="ARBA00022475"/>
    </source>
</evidence>
<evidence type="ECO:0000256" key="6">
    <source>
        <dbReference type="ARBA" id="ARBA00023170"/>
    </source>
</evidence>
<evidence type="ECO:0000256" key="4">
    <source>
        <dbReference type="ARBA" id="ARBA00022989"/>
    </source>
</evidence>
<feature type="transmembrane region" description="Helical" evidence="8">
    <location>
        <begin position="391"/>
        <end position="412"/>
    </location>
</feature>
<keyword evidence="7" id="KW-0325">Glycoprotein</keyword>
<dbReference type="Proteomes" id="UP000095300">
    <property type="component" value="Unassembled WGS sequence"/>
</dbReference>
<keyword evidence="5 8" id="KW-0472">Membrane</keyword>
<comment type="subcellular location">
    <subcellularLocation>
        <location evidence="1">Cell membrane</location>
        <topology evidence="1">Multi-pass membrane protein</topology>
    </subcellularLocation>
</comment>
<keyword evidence="4 8" id="KW-1133">Transmembrane helix</keyword>
<accession>A0A1I8P6D8</accession>
<keyword evidence="2" id="KW-1003">Cell membrane</keyword>
<dbReference type="OrthoDB" id="8044407at2759"/>
<organism evidence="9 10">
    <name type="scientific">Stomoxys calcitrans</name>
    <name type="common">Stable fly</name>
    <name type="synonym">Conops calcitrans</name>
    <dbReference type="NCBI Taxonomy" id="35570"/>
    <lineage>
        <taxon>Eukaryota</taxon>
        <taxon>Metazoa</taxon>
        <taxon>Ecdysozoa</taxon>
        <taxon>Arthropoda</taxon>
        <taxon>Hexapoda</taxon>
        <taxon>Insecta</taxon>
        <taxon>Pterygota</taxon>
        <taxon>Neoptera</taxon>
        <taxon>Endopterygota</taxon>
        <taxon>Diptera</taxon>
        <taxon>Brachycera</taxon>
        <taxon>Muscomorpha</taxon>
        <taxon>Muscoidea</taxon>
        <taxon>Muscidae</taxon>
        <taxon>Stomoxys</taxon>
    </lineage>
</organism>
<feature type="transmembrane region" description="Helical" evidence="8">
    <location>
        <begin position="366"/>
        <end position="385"/>
    </location>
</feature>
<dbReference type="STRING" id="35570.A0A1I8P6D8"/>
<feature type="transmembrane region" description="Helical" evidence="8">
    <location>
        <begin position="339"/>
        <end position="359"/>
    </location>
</feature>
<dbReference type="PANTHER" id="PTHR42643">
    <property type="entry name" value="IONOTROPIC RECEPTOR 20A-RELATED"/>
    <property type="match status" value="1"/>
</dbReference>
<name>A0A1I8P6D8_STOCA</name>
<evidence type="ECO:0000256" key="8">
    <source>
        <dbReference type="SAM" id="Phobius"/>
    </source>
</evidence>
<dbReference type="EnsemblMetazoa" id="SCAU005196-RA">
    <property type="protein sequence ID" value="SCAU005196-PA"/>
    <property type="gene ID" value="SCAU005196"/>
</dbReference>
<dbReference type="InterPro" id="IPR052192">
    <property type="entry name" value="Insect_Ionotropic_Sensory_Rcpt"/>
</dbReference>
<dbReference type="GO" id="GO:0005886">
    <property type="term" value="C:plasma membrane"/>
    <property type="evidence" value="ECO:0007669"/>
    <property type="project" value="UniProtKB-SubCell"/>
</dbReference>
<evidence type="ECO:0000256" key="3">
    <source>
        <dbReference type="ARBA" id="ARBA00022692"/>
    </source>
</evidence>
<protein>
    <recommendedName>
        <fullName evidence="11">Ionotropic glutamate receptor C-terminal domain-containing protein</fullName>
    </recommendedName>
</protein>
<gene>
    <name evidence="9" type="primary">106081047</name>
</gene>
<keyword evidence="6" id="KW-0675">Receptor</keyword>
<feature type="transmembrane region" description="Helical" evidence="8">
    <location>
        <begin position="579"/>
        <end position="600"/>
    </location>
</feature>
<evidence type="ECO:0008006" key="11">
    <source>
        <dbReference type="Google" id="ProtNLM"/>
    </source>
</evidence>
<evidence type="ECO:0000256" key="7">
    <source>
        <dbReference type="ARBA" id="ARBA00023180"/>
    </source>
</evidence>
<dbReference type="AlphaFoldDB" id="A0A1I8P6D8"/>